<evidence type="ECO:0000256" key="5">
    <source>
        <dbReference type="ARBA" id="ARBA00022695"/>
    </source>
</evidence>
<comment type="catalytic activity">
    <reaction evidence="13">
        <text>P(1),P(4)-bis(5'-adenosyl) tetraphosphate + H2O = 2 ADP + 2 H(+)</text>
        <dbReference type="Rhea" id="RHEA:24252"/>
        <dbReference type="ChEBI" id="CHEBI:15377"/>
        <dbReference type="ChEBI" id="CHEBI:15378"/>
        <dbReference type="ChEBI" id="CHEBI:58141"/>
        <dbReference type="ChEBI" id="CHEBI:456216"/>
        <dbReference type="EC" id="3.6.1.41"/>
    </reaction>
</comment>
<evidence type="ECO:0000256" key="10">
    <source>
        <dbReference type="ARBA" id="ARBA00023004"/>
    </source>
</evidence>
<evidence type="ECO:0000256" key="1">
    <source>
        <dbReference type="ARBA" id="ARBA00002324"/>
    </source>
</evidence>
<evidence type="ECO:0000256" key="3">
    <source>
        <dbReference type="ARBA" id="ARBA00022642"/>
    </source>
</evidence>
<name>A0ABR7NK41_9FIRM</name>
<evidence type="ECO:0000256" key="4">
    <source>
        <dbReference type="ARBA" id="ARBA00022679"/>
    </source>
</evidence>
<proteinExistence type="inferred from homology"/>
<dbReference type="HAMAP" id="MF_00244">
    <property type="entry name" value="NaMN_adenylyltr"/>
    <property type="match status" value="1"/>
</dbReference>
<dbReference type="EC" id="2.7.7.18" evidence="14"/>
<keyword evidence="11 14" id="KW-0520">NAD</keyword>
<dbReference type="Pfam" id="PF01467">
    <property type="entry name" value="CTP_transf_like"/>
    <property type="match status" value="1"/>
</dbReference>
<dbReference type="InterPro" id="IPR004821">
    <property type="entry name" value="Cyt_trans-like"/>
</dbReference>
<comment type="similarity">
    <text evidence="14">Belongs to the NadD family.</text>
</comment>
<keyword evidence="9 14" id="KW-0067">ATP-binding</keyword>
<dbReference type="NCBIfam" id="TIGR00488">
    <property type="entry name" value="bis(5'-nucleosyl)-tetraphosphatase (symmetrical) YqeK"/>
    <property type="match status" value="1"/>
</dbReference>
<evidence type="ECO:0000256" key="7">
    <source>
        <dbReference type="ARBA" id="ARBA00022741"/>
    </source>
</evidence>
<keyword evidence="10" id="KW-0408">Iron</keyword>
<dbReference type="InterPro" id="IPR005248">
    <property type="entry name" value="NadD/NMNAT"/>
</dbReference>
<gene>
    <name evidence="14 16" type="primary">nadD</name>
    <name evidence="16" type="ORF">H8717_06270</name>
</gene>
<evidence type="ECO:0000256" key="12">
    <source>
        <dbReference type="ARBA" id="ARBA00048721"/>
    </source>
</evidence>
<feature type="domain" description="HD/PDEase" evidence="15">
    <location>
        <begin position="213"/>
        <end position="341"/>
    </location>
</feature>
<evidence type="ECO:0000256" key="9">
    <source>
        <dbReference type="ARBA" id="ARBA00022840"/>
    </source>
</evidence>
<evidence type="ECO:0000256" key="11">
    <source>
        <dbReference type="ARBA" id="ARBA00023027"/>
    </source>
</evidence>
<dbReference type="CDD" id="cd00077">
    <property type="entry name" value="HDc"/>
    <property type="match status" value="1"/>
</dbReference>
<dbReference type="CDD" id="cd02165">
    <property type="entry name" value="NMNAT"/>
    <property type="match status" value="1"/>
</dbReference>
<dbReference type="InterPro" id="IPR014729">
    <property type="entry name" value="Rossmann-like_a/b/a_fold"/>
</dbReference>
<dbReference type="InterPro" id="IPR003607">
    <property type="entry name" value="HD/PDEase_dom"/>
</dbReference>
<comment type="caution">
    <text evidence="16">The sequence shown here is derived from an EMBL/GenBank/DDBJ whole genome shotgun (WGS) entry which is preliminary data.</text>
</comment>
<keyword evidence="17" id="KW-1185">Reference proteome</keyword>
<keyword evidence="5 14" id="KW-0548">Nucleotidyltransferase</keyword>
<dbReference type="NCBIfam" id="TIGR00125">
    <property type="entry name" value="cyt_tran_rel"/>
    <property type="match status" value="1"/>
</dbReference>
<dbReference type="RefSeq" id="WP_262399572.1">
    <property type="nucleotide sequence ID" value="NZ_JACRTB010000008.1"/>
</dbReference>
<dbReference type="SUPFAM" id="SSF109604">
    <property type="entry name" value="HD-domain/PDEase-like"/>
    <property type="match status" value="1"/>
</dbReference>
<keyword evidence="3 14" id="KW-0662">Pyridine nucleotide biosynthesis</keyword>
<dbReference type="PANTHER" id="PTHR39321:SF3">
    <property type="entry name" value="PHOSPHOPANTETHEINE ADENYLYLTRANSFERASE"/>
    <property type="match status" value="1"/>
</dbReference>
<evidence type="ECO:0000313" key="17">
    <source>
        <dbReference type="Proteomes" id="UP000658131"/>
    </source>
</evidence>
<evidence type="ECO:0000256" key="6">
    <source>
        <dbReference type="ARBA" id="ARBA00022723"/>
    </source>
</evidence>
<dbReference type="EMBL" id="JACRTB010000008">
    <property type="protein sequence ID" value="MBC8576013.1"/>
    <property type="molecule type" value="Genomic_DNA"/>
</dbReference>
<evidence type="ECO:0000256" key="14">
    <source>
        <dbReference type="HAMAP-Rule" id="MF_00244"/>
    </source>
</evidence>
<dbReference type="GO" id="GO:0016779">
    <property type="term" value="F:nucleotidyltransferase activity"/>
    <property type="evidence" value="ECO:0007669"/>
    <property type="project" value="UniProtKB-KW"/>
</dbReference>
<dbReference type="Gene3D" id="1.10.3210.10">
    <property type="entry name" value="Hypothetical protein af1432"/>
    <property type="match status" value="1"/>
</dbReference>
<protein>
    <recommendedName>
        <fullName evidence="14">Probable nicotinate-nucleotide adenylyltransferase</fullName>
        <ecNumber evidence="14">2.7.7.18</ecNumber>
    </recommendedName>
    <alternativeName>
        <fullName evidence="14">Deamido-NAD(+) diphosphorylase</fullName>
    </alternativeName>
    <alternativeName>
        <fullName evidence="14">Deamido-NAD(+) pyrophosphorylase</fullName>
    </alternativeName>
    <alternativeName>
        <fullName evidence="14">Nicotinate mononucleotide adenylyltransferase</fullName>
        <shortName evidence="14">NaMN adenylyltransferase</shortName>
    </alternativeName>
</protein>
<keyword evidence="8" id="KW-0378">Hydrolase</keyword>
<accession>A0ABR7NK41</accession>
<dbReference type="NCBIfam" id="TIGR00482">
    <property type="entry name" value="nicotinate (nicotinamide) nucleotide adenylyltransferase"/>
    <property type="match status" value="1"/>
</dbReference>
<dbReference type="SUPFAM" id="SSF52374">
    <property type="entry name" value="Nucleotidylyl transferase"/>
    <property type="match status" value="1"/>
</dbReference>
<dbReference type="SMART" id="SM00471">
    <property type="entry name" value="HDc"/>
    <property type="match status" value="1"/>
</dbReference>
<evidence type="ECO:0000256" key="13">
    <source>
        <dbReference type="ARBA" id="ARBA00049417"/>
    </source>
</evidence>
<comment type="pathway">
    <text evidence="2 14">Cofactor biosynthesis; NAD(+) biosynthesis; deamido-NAD(+) from nicotinate D-ribonucleotide: step 1/1.</text>
</comment>
<evidence type="ECO:0000259" key="15">
    <source>
        <dbReference type="SMART" id="SM00471"/>
    </source>
</evidence>
<sequence>MKIGIFGGTFNPIHKGHLALINRMIERLALDRLILMPAAVPPHKDAGEVLPAADRVAMCRLAVAGDARVLVSTLEIERGGKSYTVDTLHDLKGVYPDDELILLVGSDMFYTLTEWHCAGELLRMVRIAAIARESDELSHLFEQRDRLNAMGARTEVVVAEPVVVSSTEIREHPEHEGLPEAVEQYIEQNGLYGRPRRIPVDLDELTGRLRAALSRGRYTHTINVASAALRLAKLHDGDGELAYLAGLLHDICKEFSKDEMLNLLADSDIIKDPVFLASGRIWHGFAAAIYIQRELSILNTQIIEAVRYHTTGRGGMSLLEEIVYLADLTSADRRYPGVEALRATAERSIPEAMLESLRFILGDLAKNGRPVTCDTLKAYNRYALLTKEAPRQA</sequence>
<keyword evidence="4 14" id="KW-0808">Transferase</keyword>
<dbReference type="InterPro" id="IPR006674">
    <property type="entry name" value="HD_domain"/>
</dbReference>
<organism evidence="16 17">
    <name type="scientific">Yanshouia hominis</name>
    <dbReference type="NCBI Taxonomy" id="2763673"/>
    <lineage>
        <taxon>Bacteria</taxon>
        <taxon>Bacillati</taxon>
        <taxon>Bacillota</taxon>
        <taxon>Clostridia</taxon>
        <taxon>Eubacteriales</taxon>
        <taxon>Oscillospiraceae</taxon>
        <taxon>Yanshouia</taxon>
    </lineage>
</organism>
<keyword evidence="6" id="KW-0479">Metal-binding</keyword>
<evidence type="ECO:0000256" key="2">
    <source>
        <dbReference type="ARBA" id="ARBA00005019"/>
    </source>
</evidence>
<dbReference type="Pfam" id="PF01966">
    <property type="entry name" value="HD"/>
    <property type="match status" value="1"/>
</dbReference>
<evidence type="ECO:0000313" key="16">
    <source>
        <dbReference type="EMBL" id="MBC8576013.1"/>
    </source>
</evidence>
<comment type="function">
    <text evidence="1 14">Catalyzes the reversible adenylation of nicotinate mononucleotide (NaMN) to nicotinic acid adenine dinucleotide (NaAD).</text>
</comment>
<dbReference type="Gene3D" id="3.40.50.620">
    <property type="entry name" value="HUPs"/>
    <property type="match status" value="1"/>
</dbReference>
<reference evidence="16 17" key="1">
    <citation type="submission" date="2020-08" db="EMBL/GenBank/DDBJ databases">
        <title>Genome public.</title>
        <authorList>
            <person name="Liu C."/>
            <person name="Sun Q."/>
        </authorList>
    </citation>
    <scope>NUCLEOTIDE SEQUENCE [LARGE SCALE GENOMIC DNA]</scope>
    <source>
        <strain evidence="16 17">BX1</strain>
    </source>
</reference>
<comment type="catalytic activity">
    <reaction evidence="12 14">
        <text>nicotinate beta-D-ribonucleotide + ATP + H(+) = deamido-NAD(+) + diphosphate</text>
        <dbReference type="Rhea" id="RHEA:22860"/>
        <dbReference type="ChEBI" id="CHEBI:15378"/>
        <dbReference type="ChEBI" id="CHEBI:30616"/>
        <dbReference type="ChEBI" id="CHEBI:33019"/>
        <dbReference type="ChEBI" id="CHEBI:57502"/>
        <dbReference type="ChEBI" id="CHEBI:58437"/>
        <dbReference type="EC" id="2.7.7.18"/>
    </reaction>
</comment>
<dbReference type="PANTHER" id="PTHR39321">
    <property type="entry name" value="NICOTINATE-NUCLEOTIDE ADENYLYLTRANSFERASE-RELATED"/>
    <property type="match status" value="1"/>
</dbReference>
<dbReference type="Proteomes" id="UP000658131">
    <property type="component" value="Unassembled WGS sequence"/>
</dbReference>
<keyword evidence="7 14" id="KW-0547">Nucleotide-binding</keyword>
<dbReference type="InterPro" id="IPR005249">
    <property type="entry name" value="YqeK"/>
</dbReference>
<evidence type="ECO:0000256" key="8">
    <source>
        <dbReference type="ARBA" id="ARBA00022801"/>
    </source>
</evidence>